<evidence type="ECO:0000313" key="5">
    <source>
        <dbReference type="Proteomes" id="UP000270036"/>
    </source>
</evidence>
<dbReference type="STRING" id="266748.HY04_04105"/>
<proteinExistence type="predicted"/>
<evidence type="ECO:0000313" key="4">
    <source>
        <dbReference type="Proteomes" id="UP000028349"/>
    </source>
</evidence>
<sequence length="152" mass="16838">MKKLLVISTAIILALLVSCRSDRDNDEQQLMLTGNWRPDKIVSVSTQNGTTTTTTIVTNDCQKKGRLLFNSNLSGNVTYWDDATDTCEIALNVDFAYTFNPDTKQFTITINNNTMEGIVSILTDNSLVVNYIDRSNPAIVNKVEISATKVPN</sequence>
<dbReference type="Proteomes" id="UP000028349">
    <property type="component" value="Unassembled WGS sequence"/>
</dbReference>
<reference evidence="2 4" key="1">
    <citation type="submission" date="2014-07" db="EMBL/GenBank/DDBJ databases">
        <authorList>
            <person name="Pisani N.G."/>
            <person name="Newman J.D."/>
        </authorList>
    </citation>
    <scope>NUCLEOTIDE SEQUENCE [LARGE SCALE GENOMIC DNA]</scope>
    <source>
        <strain evidence="2 4">LMG 24720</strain>
    </source>
</reference>
<organism evidence="3 5">
    <name type="scientific">Kaistella antarctica</name>
    <dbReference type="NCBI Taxonomy" id="266748"/>
    <lineage>
        <taxon>Bacteria</taxon>
        <taxon>Pseudomonadati</taxon>
        <taxon>Bacteroidota</taxon>
        <taxon>Flavobacteriia</taxon>
        <taxon>Flavobacteriales</taxon>
        <taxon>Weeksellaceae</taxon>
        <taxon>Chryseobacterium group</taxon>
        <taxon>Kaistella</taxon>
    </lineage>
</organism>
<dbReference type="Pfam" id="PF13648">
    <property type="entry name" value="Lipocalin_4"/>
    <property type="match status" value="1"/>
</dbReference>
<dbReference type="KEGG" id="cant:NCTC13489_01827"/>
<dbReference type="InterPro" id="IPR024311">
    <property type="entry name" value="Lipocalin-like"/>
</dbReference>
<dbReference type="PROSITE" id="PS51257">
    <property type="entry name" value="PROKAR_LIPOPROTEIN"/>
    <property type="match status" value="1"/>
</dbReference>
<accession>A0A3S4UYR6</accession>
<dbReference type="OrthoDB" id="1263404at2"/>
<evidence type="ECO:0000259" key="1">
    <source>
        <dbReference type="Pfam" id="PF13648"/>
    </source>
</evidence>
<dbReference type="EMBL" id="JPEP01000002">
    <property type="protein sequence ID" value="KEY17736.1"/>
    <property type="molecule type" value="Genomic_DNA"/>
</dbReference>
<dbReference type="Proteomes" id="UP000270036">
    <property type="component" value="Chromosome"/>
</dbReference>
<evidence type="ECO:0000313" key="2">
    <source>
        <dbReference type="EMBL" id="KEY17736.1"/>
    </source>
</evidence>
<keyword evidence="4" id="KW-1185">Reference proteome</keyword>
<feature type="domain" description="Lipocalin-like" evidence="1">
    <location>
        <begin position="32"/>
        <end position="129"/>
    </location>
</feature>
<name>A0A3S4UYR6_9FLAO</name>
<dbReference type="RefSeq" id="WP_034717546.1">
    <property type="nucleotide sequence ID" value="NZ_FOIX01000001.1"/>
</dbReference>
<reference evidence="3 5" key="2">
    <citation type="submission" date="2018-12" db="EMBL/GenBank/DDBJ databases">
        <authorList>
            <consortium name="Pathogen Informatics"/>
        </authorList>
    </citation>
    <scope>NUCLEOTIDE SEQUENCE [LARGE SCALE GENOMIC DNA]</scope>
    <source>
        <strain evidence="3 5">NCTC13489</strain>
    </source>
</reference>
<dbReference type="AlphaFoldDB" id="A0A3S4UYR6"/>
<gene>
    <name evidence="2" type="ORF">HY04_04105</name>
    <name evidence="3" type="ORF">NCTC13489_01827</name>
</gene>
<dbReference type="EMBL" id="LR134441">
    <property type="protein sequence ID" value="VEH99850.1"/>
    <property type="molecule type" value="Genomic_DNA"/>
</dbReference>
<protein>
    <recommendedName>
        <fullName evidence="1">Lipocalin-like domain-containing protein</fullName>
    </recommendedName>
</protein>
<evidence type="ECO:0000313" key="3">
    <source>
        <dbReference type="EMBL" id="VEH99850.1"/>
    </source>
</evidence>